<protein>
    <submittedName>
        <fullName evidence="2">Uncharacterized protein</fullName>
    </submittedName>
</protein>
<dbReference type="Proteomes" id="UP000076830">
    <property type="component" value="Chromosome"/>
</dbReference>
<feature type="compositionally biased region" description="Basic and acidic residues" evidence="1">
    <location>
        <begin position="38"/>
        <end position="50"/>
    </location>
</feature>
<gene>
    <name evidence="2" type="ORF">I596_3788</name>
</gene>
<evidence type="ECO:0000313" key="2">
    <source>
        <dbReference type="EMBL" id="ANB19771.1"/>
    </source>
</evidence>
<name>A0A167HBE2_9GAMM</name>
<accession>A0A167HBE2</accession>
<dbReference type="KEGG" id="dko:I596_3788"/>
<dbReference type="STRING" id="1300342.I596_3788"/>
<keyword evidence="3" id="KW-1185">Reference proteome</keyword>
<evidence type="ECO:0000256" key="1">
    <source>
        <dbReference type="SAM" id="MobiDB-lite"/>
    </source>
</evidence>
<proteinExistence type="predicted"/>
<organism evidence="2 3">
    <name type="scientific">Dokdonella koreensis DS-123</name>
    <dbReference type="NCBI Taxonomy" id="1300342"/>
    <lineage>
        <taxon>Bacteria</taxon>
        <taxon>Pseudomonadati</taxon>
        <taxon>Pseudomonadota</taxon>
        <taxon>Gammaproteobacteria</taxon>
        <taxon>Lysobacterales</taxon>
        <taxon>Rhodanobacteraceae</taxon>
        <taxon>Dokdonella</taxon>
    </lineage>
</organism>
<dbReference type="EMBL" id="CP015249">
    <property type="protein sequence ID" value="ANB19771.1"/>
    <property type="molecule type" value="Genomic_DNA"/>
</dbReference>
<feature type="region of interest" description="Disordered" evidence="1">
    <location>
        <begin position="1"/>
        <end position="59"/>
    </location>
</feature>
<feature type="compositionally biased region" description="Basic and acidic residues" evidence="1">
    <location>
        <begin position="1"/>
        <end position="14"/>
    </location>
</feature>
<dbReference type="AlphaFoldDB" id="A0A167HBE2"/>
<evidence type="ECO:0000313" key="3">
    <source>
        <dbReference type="Proteomes" id="UP000076830"/>
    </source>
</evidence>
<reference evidence="2 3" key="1">
    <citation type="submission" date="2016-04" db="EMBL/GenBank/DDBJ databases">
        <title>Complete genome sequence of Dokdonella koreensis DS-123T.</title>
        <authorList>
            <person name="Kim J.F."/>
            <person name="Lee H."/>
            <person name="Kwak M.-J."/>
        </authorList>
    </citation>
    <scope>NUCLEOTIDE SEQUENCE [LARGE SCALE GENOMIC DNA]</scope>
    <source>
        <strain evidence="2 3">DS-123</strain>
    </source>
</reference>
<sequence>MVEGIDPRLHDFDVRAPGTGPGRGRQGEHQKTGQGRAEVSKAGRLAHGDNRCWAASRPG</sequence>